<dbReference type="EMBL" id="UZAU01000235">
    <property type="status" value="NOT_ANNOTATED_CDS"/>
    <property type="molecule type" value="Genomic_DNA"/>
</dbReference>
<feature type="region of interest" description="Disordered" evidence="1">
    <location>
        <begin position="59"/>
        <end position="382"/>
    </location>
</feature>
<reference evidence="2" key="1">
    <citation type="submission" date="2018-11" db="EMBL/GenBank/DDBJ databases">
        <authorList>
            <person name="Grassa J C."/>
        </authorList>
    </citation>
    <scope>NUCLEOTIDE SEQUENCE [LARGE SCALE GENOMIC DNA]</scope>
</reference>
<name>A0A803NXD3_CANSA</name>
<dbReference type="Gramene" id="evm.model.02.2362">
    <property type="protein sequence ID" value="cds.evm.model.02.2362"/>
    <property type="gene ID" value="evm.TU.02.2362"/>
</dbReference>
<evidence type="ECO:0000313" key="3">
    <source>
        <dbReference type="Proteomes" id="UP000596661"/>
    </source>
</evidence>
<feature type="compositionally biased region" description="Polar residues" evidence="1">
    <location>
        <begin position="280"/>
        <end position="295"/>
    </location>
</feature>
<proteinExistence type="predicted"/>
<feature type="compositionally biased region" description="Basic and acidic residues" evidence="1">
    <location>
        <begin position="214"/>
        <end position="271"/>
    </location>
</feature>
<feature type="region of interest" description="Disordered" evidence="1">
    <location>
        <begin position="848"/>
        <end position="876"/>
    </location>
</feature>
<keyword evidence="3" id="KW-1185">Reference proteome</keyword>
<accession>A0A803NXD3</accession>
<feature type="compositionally biased region" description="Polar residues" evidence="1">
    <location>
        <begin position="340"/>
        <end position="350"/>
    </location>
</feature>
<feature type="compositionally biased region" description="Basic and acidic residues" evidence="1">
    <location>
        <begin position="351"/>
        <end position="366"/>
    </location>
</feature>
<feature type="compositionally biased region" description="Basic and acidic residues" evidence="1">
    <location>
        <begin position="104"/>
        <end position="117"/>
    </location>
</feature>
<feature type="region of interest" description="Disordered" evidence="1">
    <location>
        <begin position="1"/>
        <end position="24"/>
    </location>
</feature>
<sequence>MSLENEDLQLPDQPPTGMKDETQKKLKISYTRDFLLSLSDLEVCKKLPSGFDRSLLSELEDASQDRQRTAGGLSLNSFRRNEFGSSPPTKGDSTGYNRGVQGRWESRSSGRSDKDSDSQSDWDSESGKRYGNQSRRPWQQPEHDGLLGSGSFPRPSGYAAGASASKVRQNESHLLNRTTEPYQPPRPYKAVPHLRREGTDSLNDETFGSSDSTSEDRAEEERKRRASFETMRKEQHKSLQDKQKFNIDKSRVDFDISTLREDSKEEKRSTGSDDVAIPLGSNNGSEKMSVPSQAPASRPLVPPGFKSTAIDKSLGAKSNHSHPAVVGNSGREDSLLRGKISSSANVTSNDQQDKQSAKEIYSRKQQYESISNRGSIDNHSGKGVGIPSTLDVSDKSFGTDSILYNKTNITPVIEDSAISEPGELNAEKVIVPSIVGESIQNSSTSILDKLFSSALALSVAGSSSSLEHHDNSVDEIQSPDSVQSSKFAQWFHEEERKPSNKQSTGQPNNLLSLIVGSEKDGSRVSGNTSENVLPSFPFQNSEISEKLMTSDVGSTIVGSVDQLYKNKPQPVSAVLTCEDLEQSILLGISDNSSIMRPPVQSHRDPDGKPKLPKVNSDASHHLLSLLQKGTSLNEMESSSNPDKLSSDSSYDINDTSIGSALNNSREGKVENVSDSANSLTLETLFGSAFMKELQSVGAPVSIQRGPVGSSKNDVSDPHGLPFPVVDNRLPTSNDVGFSTTVHDINVLTANKRKQTQNNNIEEQWLSFDNSQAEQNSSHLRTNIGSKVVGFNVPAGVAFPEEDSLITASGPLNVESFMPAGNTVKSELLSSANLQAEFAGKLATFNSSFGDERSIRGGQEPPFPRGPYDRTESSNPYQNLNVQPSFPQLHHQQLNNMGPLFHHLDSLPANVGSQMKFMAPEAATHHDSSLSHQIPVNMLRPSFHQSGPRAPGFDQPIPHPLSQQMHMTSNFPPNLLQGLHRGPPLPAHSNRSAPMPGHPNFGSVGMQQPAPDIGGGSNHPEAFQRLIEMELRSATLIVDIGLSLSFPFSSIPSHLPFLLVGMEKKKGIMVFHFKQDWTASV</sequence>
<feature type="compositionally biased region" description="Polar residues" evidence="1">
    <location>
        <begin position="200"/>
        <end position="212"/>
    </location>
</feature>
<feature type="compositionally biased region" description="Polar residues" evidence="1">
    <location>
        <begin position="367"/>
        <end position="378"/>
    </location>
</feature>
<dbReference type="AlphaFoldDB" id="A0A803NXD3"/>
<evidence type="ECO:0000313" key="2">
    <source>
        <dbReference type="EnsemblPlants" id="cds.evm.model.02.2362"/>
    </source>
</evidence>
<feature type="compositionally biased region" description="Polar residues" evidence="1">
    <location>
        <begin position="650"/>
        <end position="664"/>
    </location>
</feature>
<dbReference type="OMA" id="HADIEPA"/>
<evidence type="ECO:0000256" key="1">
    <source>
        <dbReference type="SAM" id="MobiDB-lite"/>
    </source>
</evidence>
<feature type="region of interest" description="Disordered" evidence="1">
    <location>
        <begin position="972"/>
        <end position="1017"/>
    </location>
</feature>
<feature type="region of interest" description="Disordered" evidence="1">
    <location>
        <begin position="629"/>
        <end position="673"/>
    </location>
</feature>
<reference evidence="2" key="2">
    <citation type="submission" date="2021-03" db="UniProtKB">
        <authorList>
            <consortium name="EnsemblPlants"/>
        </authorList>
    </citation>
    <scope>IDENTIFICATION</scope>
</reference>
<feature type="compositionally biased region" description="Polar residues" evidence="1">
    <location>
        <begin position="74"/>
        <end position="96"/>
    </location>
</feature>
<feature type="compositionally biased region" description="Polar residues" evidence="1">
    <location>
        <begin position="172"/>
        <end position="181"/>
    </location>
</feature>
<feature type="compositionally biased region" description="Low complexity" evidence="1">
    <location>
        <begin position="637"/>
        <end position="649"/>
    </location>
</feature>
<feature type="region of interest" description="Disordered" evidence="1">
    <location>
        <begin position="591"/>
        <end position="615"/>
    </location>
</feature>
<dbReference type="Proteomes" id="UP000596661">
    <property type="component" value="Chromosome 2"/>
</dbReference>
<dbReference type="PANTHER" id="PTHR34802:SF1">
    <property type="entry name" value="CHORISMATE SYNTHASE"/>
    <property type="match status" value="1"/>
</dbReference>
<dbReference type="PANTHER" id="PTHR34802">
    <property type="entry name" value="CHORISMATE SYNTHASE"/>
    <property type="match status" value="1"/>
</dbReference>
<protein>
    <submittedName>
        <fullName evidence="2">Uncharacterized protein</fullName>
    </submittedName>
</protein>
<organism evidence="2 3">
    <name type="scientific">Cannabis sativa</name>
    <name type="common">Hemp</name>
    <name type="synonym">Marijuana</name>
    <dbReference type="NCBI Taxonomy" id="3483"/>
    <lineage>
        <taxon>Eukaryota</taxon>
        <taxon>Viridiplantae</taxon>
        <taxon>Streptophyta</taxon>
        <taxon>Embryophyta</taxon>
        <taxon>Tracheophyta</taxon>
        <taxon>Spermatophyta</taxon>
        <taxon>Magnoliopsida</taxon>
        <taxon>eudicotyledons</taxon>
        <taxon>Gunneridae</taxon>
        <taxon>Pentapetalae</taxon>
        <taxon>rosids</taxon>
        <taxon>fabids</taxon>
        <taxon>Rosales</taxon>
        <taxon>Cannabaceae</taxon>
        <taxon>Cannabis</taxon>
    </lineage>
</organism>
<dbReference type="EnsemblPlants" id="evm.model.02.2362">
    <property type="protein sequence ID" value="cds.evm.model.02.2362"/>
    <property type="gene ID" value="evm.TU.02.2362"/>
</dbReference>